<dbReference type="PANTHER" id="PTHR37937:SF1">
    <property type="entry name" value="CONJUGATIVE TRANSFER: DNA TRANSPORT"/>
    <property type="match status" value="1"/>
</dbReference>
<evidence type="ECO:0000256" key="5">
    <source>
        <dbReference type="ARBA" id="ARBA00022989"/>
    </source>
</evidence>
<dbReference type="CDD" id="cd01127">
    <property type="entry name" value="TrwB_TraG_TraD_VirD4"/>
    <property type="match status" value="1"/>
</dbReference>
<comment type="subcellular location">
    <subcellularLocation>
        <location evidence="1">Cell membrane</location>
        <topology evidence="1">Multi-pass membrane protein</topology>
    </subcellularLocation>
</comment>
<dbReference type="AlphaFoldDB" id="A0A328BQE8"/>
<name>A0A328BQE8_9CAUL</name>
<evidence type="ECO:0000313" key="10">
    <source>
        <dbReference type="Proteomes" id="UP000249524"/>
    </source>
</evidence>
<evidence type="ECO:0000256" key="2">
    <source>
        <dbReference type="ARBA" id="ARBA00008806"/>
    </source>
</evidence>
<dbReference type="SUPFAM" id="SSF52540">
    <property type="entry name" value="P-loop containing nucleoside triphosphate hydrolases"/>
    <property type="match status" value="1"/>
</dbReference>
<protein>
    <submittedName>
        <fullName evidence="9">Type IV secretory system conjugative DNA transfer family protein</fullName>
    </submittedName>
</protein>
<evidence type="ECO:0000256" key="3">
    <source>
        <dbReference type="ARBA" id="ARBA00022475"/>
    </source>
</evidence>
<sequence length="531" mass="57060">MRLALGAIWPTLVGAFWGNVVANLPFLIVRDHFGLPDLLVEWVIPLTATLVGGAWGYLLWLGRYGPTGPVTTHGSAQFADERRARGALGGPDGLIIGRAAGGWLMRYDGPGHLLTFAPTRSGKGVGVVLPNLLLSESAILCVDPKGENARIAARARARFGPVHVLDPFEASGQPTASYNPLDALDPLGLDLAEDAALIAEALVYDPPEQVSEAHWNEEAKALIAGVIMHVVTRPPPEGPTLAAVRDLLTAAPARFAATLKAMQASPAADGLVARAANRHLGKADREATGVLSAAQRHTHFLDSRRITDSLARADFSFEDLRDERATIFLVLPPERLGTHARWLRLLVAQALHSLARGPTRGGAKPSPVLFLLDEFATLGRLDPLAQAYGLMAGYGVQLWAILQDLHQLKALYGERHGTFLANAAVTQVFNVADIDTAQWVSRTLGVTTETFIAHGTSMNSGSTTSLKGGSSSSGDGESWSEQRVRRDLLTPDEVIRLPDHMMLVLRPGRDPLLAGKIRHYADREFAGLFDL</sequence>
<dbReference type="Pfam" id="PF02534">
    <property type="entry name" value="T4SS-DNA_transf"/>
    <property type="match status" value="1"/>
</dbReference>
<reference evidence="9 10" key="1">
    <citation type="submission" date="2018-05" db="EMBL/GenBank/DDBJ databases">
        <authorList>
            <person name="Lanie J.A."/>
            <person name="Ng W.-L."/>
            <person name="Kazmierczak K.M."/>
            <person name="Andrzejewski T.M."/>
            <person name="Davidsen T.M."/>
            <person name="Wayne K.J."/>
            <person name="Tettelin H."/>
            <person name="Glass J.I."/>
            <person name="Rusch D."/>
            <person name="Podicherti R."/>
            <person name="Tsui H.-C.T."/>
            <person name="Winkler M.E."/>
        </authorList>
    </citation>
    <scope>NUCLEOTIDE SEQUENCE [LARGE SCALE GENOMIC DNA]</scope>
    <source>
        <strain evidence="9 10">BUT-10</strain>
    </source>
</reference>
<accession>A0A328BQE8</accession>
<gene>
    <name evidence="9" type="ORF">DJ019_01575</name>
</gene>
<dbReference type="InterPro" id="IPR027417">
    <property type="entry name" value="P-loop_NTPase"/>
</dbReference>
<keyword evidence="5 8" id="KW-1133">Transmembrane helix</keyword>
<comment type="caution">
    <text evidence="9">The sequence shown here is derived from an EMBL/GenBank/DDBJ whole genome shotgun (WGS) entry which is preliminary data.</text>
</comment>
<dbReference type="InterPro" id="IPR051539">
    <property type="entry name" value="T4SS-coupling_protein"/>
</dbReference>
<evidence type="ECO:0000256" key="8">
    <source>
        <dbReference type="SAM" id="Phobius"/>
    </source>
</evidence>
<dbReference type="InterPro" id="IPR003688">
    <property type="entry name" value="TraG/VirD4"/>
</dbReference>
<keyword evidence="10" id="KW-1185">Reference proteome</keyword>
<keyword evidence="6 8" id="KW-0472">Membrane</keyword>
<evidence type="ECO:0000313" key="9">
    <source>
        <dbReference type="EMBL" id="RAK68731.1"/>
    </source>
</evidence>
<dbReference type="GO" id="GO:0005886">
    <property type="term" value="C:plasma membrane"/>
    <property type="evidence" value="ECO:0007669"/>
    <property type="project" value="UniProtKB-SubCell"/>
</dbReference>
<evidence type="ECO:0000256" key="7">
    <source>
        <dbReference type="SAM" id="MobiDB-lite"/>
    </source>
</evidence>
<keyword evidence="4 8" id="KW-0812">Transmembrane</keyword>
<evidence type="ECO:0000256" key="4">
    <source>
        <dbReference type="ARBA" id="ARBA00022692"/>
    </source>
</evidence>
<organism evidence="9 10">
    <name type="scientific">Phenylobacterium kunshanense</name>
    <dbReference type="NCBI Taxonomy" id="1445034"/>
    <lineage>
        <taxon>Bacteria</taxon>
        <taxon>Pseudomonadati</taxon>
        <taxon>Pseudomonadota</taxon>
        <taxon>Alphaproteobacteria</taxon>
        <taxon>Caulobacterales</taxon>
        <taxon>Caulobacteraceae</taxon>
        <taxon>Phenylobacterium</taxon>
    </lineage>
</organism>
<comment type="similarity">
    <text evidence="2">Belongs to the VirD4/TraG family.</text>
</comment>
<feature type="compositionally biased region" description="Low complexity" evidence="7">
    <location>
        <begin position="460"/>
        <end position="479"/>
    </location>
</feature>
<keyword evidence="3" id="KW-1003">Cell membrane</keyword>
<dbReference type="OrthoDB" id="9759295at2"/>
<dbReference type="PANTHER" id="PTHR37937">
    <property type="entry name" value="CONJUGATIVE TRANSFER: DNA TRANSPORT"/>
    <property type="match status" value="1"/>
</dbReference>
<feature type="transmembrane region" description="Helical" evidence="8">
    <location>
        <begin position="42"/>
        <end position="61"/>
    </location>
</feature>
<dbReference type="RefSeq" id="WP_111274223.1">
    <property type="nucleotide sequence ID" value="NZ_QFYS01000001.1"/>
</dbReference>
<evidence type="ECO:0000256" key="1">
    <source>
        <dbReference type="ARBA" id="ARBA00004651"/>
    </source>
</evidence>
<proteinExistence type="inferred from homology"/>
<dbReference type="Gene3D" id="3.40.50.300">
    <property type="entry name" value="P-loop containing nucleotide triphosphate hydrolases"/>
    <property type="match status" value="1"/>
</dbReference>
<evidence type="ECO:0000256" key="6">
    <source>
        <dbReference type="ARBA" id="ARBA00023136"/>
    </source>
</evidence>
<dbReference type="EMBL" id="QFYS01000001">
    <property type="protein sequence ID" value="RAK68731.1"/>
    <property type="molecule type" value="Genomic_DNA"/>
</dbReference>
<dbReference type="Proteomes" id="UP000249524">
    <property type="component" value="Unassembled WGS sequence"/>
</dbReference>
<feature type="region of interest" description="Disordered" evidence="7">
    <location>
        <begin position="459"/>
        <end position="483"/>
    </location>
</feature>